<dbReference type="PANTHER" id="PTHR33332">
    <property type="entry name" value="REVERSE TRANSCRIPTASE DOMAIN-CONTAINING PROTEIN"/>
    <property type="match status" value="1"/>
</dbReference>
<feature type="domain" description="Reverse transcriptase" evidence="2">
    <location>
        <begin position="1"/>
        <end position="111"/>
    </location>
</feature>
<dbReference type="AlphaFoldDB" id="A0A0A9YYA0"/>
<dbReference type="InterPro" id="IPR043502">
    <property type="entry name" value="DNA/RNA_pol_sf"/>
</dbReference>
<dbReference type="EMBL" id="GBHO01007536">
    <property type="protein sequence ID" value="JAG36068.1"/>
    <property type="molecule type" value="Transcribed_RNA"/>
</dbReference>
<feature type="non-terminal residue" evidence="3">
    <location>
        <position position="1"/>
    </location>
</feature>
<organism evidence="3">
    <name type="scientific">Lygus hesperus</name>
    <name type="common">Western plant bug</name>
    <dbReference type="NCBI Taxonomy" id="30085"/>
    <lineage>
        <taxon>Eukaryota</taxon>
        <taxon>Metazoa</taxon>
        <taxon>Ecdysozoa</taxon>
        <taxon>Arthropoda</taxon>
        <taxon>Hexapoda</taxon>
        <taxon>Insecta</taxon>
        <taxon>Pterygota</taxon>
        <taxon>Neoptera</taxon>
        <taxon>Paraneoptera</taxon>
        <taxon>Hemiptera</taxon>
        <taxon>Heteroptera</taxon>
        <taxon>Panheteroptera</taxon>
        <taxon>Cimicomorpha</taxon>
        <taxon>Miridae</taxon>
        <taxon>Mirini</taxon>
        <taxon>Lygus</taxon>
    </lineage>
</organism>
<reference evidence="3" key="2">
    <citation type="submission" date="2014-07" db="EMBL/GenBank/DDBJ databases">
        <authorList>
            <person name="Hull J."/>
        </authorList>
    </citation>
    <scope>NUCLEOTIDE SEQUENCE</scope>
</reference>
<dbReference type="Pfam" id="PF00078">
    <property type="entry name" value="RVT_1"/>
    <property type="match status" value="1"/>
</dbReference>
<keyword evidence="3" id="KW-0548">Nucleotidyltransferase</keyword>
<feature type="chain" id="PRO_5002072712" evidence="1">
    <location>
        <begin position="23"/>
        <end position="118"/>
    </location>
</feature>
<evidence type="ECO:0000256" key="1">
    <source>
        <dbReference type="SAM" id="SignalP"/>
    </source>
</evidence>
<evidence type="ECO:0000313" key="3">
    <source>
        <dbReference type="EMBL" id="JAG36068.1"/>
    </source>
</evidence>
<sequence length="118" mass="13465">ISLLCFLAKLLESLMLTRLTNYLESFAFFNPSQHGFRRGRSTDTAIFEMTDYVIKSLDEGRWVVGCLVDLTKAFDLASHDVILMKLERVGIRGASLNWFRTYLSSRPWRVKINGSSGP</sequence>
<dbReference type="GO" id="GO:0003964">
    <property type="term" value="F:RNA-directed DNA polymerase activity"/>
    <property type="evidence" value="ECO:0007669"/>
    <property type="project" value="UniProtKB-KW"/>
</dbReference>
<reference evidence="3" key="1">
    <citation type="journal article" date="2014" name="PLoS ONE">
        <title>Transcriptome-Based Identification of ABC Transporters in the Western Tarnished Plant Bug Lygus hesperus.</title>
        <authorList>
            <person name="Hull J.J."/>
            <person name="Chaney K."/>
            <person name="Geib S.M."/>
            <person name="Fabrick J.A."/>
            <person name="Brent C.S."/>
            <person name="Walsh D."/>
            <person name="Lavine L.C."/>
        </authorList>
    </citation>
    <scope>NUCLEOTIDE SEQUENCE</scope>
</reference>
<keyword evidence="3" id="KW-0808">Transferase</keyword>
<protein>
    <submittedName>
        <fullName evidence="3">Putative RNA-directed DNA polymerase from transposon BS</fullName>
    </submittedName>
</protein>
<evidence type="ECO:0000259" key="2">
    <source>
        <dbReference type="Pfam" id="PF00078"/>
    </source>
</evidence>
<name>A0A0A9YYA0_LYGHE</name>
<proteinExistence type="predicted"/>
<keyword evidence="3" id="KW-0695">RNA-directed DNA polymerase</keyword>
<dbReference type="InterPro" id="IPR000477">
    <property type="entry name" value="RT_dom"/>
</dbReference>
<feature type="non-terminal residue" evidence="3">
    <location>
        <position position="118"/>
    </location>
</feature>
<accession>A0A0A9YYA0</accession>
<feature type="signal peptide" evidence="1">
    <location>
        <begin position="1"/>
        <end position="22"/>
    </location>
</feature>
<keyword evidence="1" id="KW-0732">Signal</keyword>
<gene>
    <name evidence="3" type="primary">RTase_115</name>
    <name evidence="3" type="ORF">CM83_341</name>
</gene>
<dbReference type="SUPFAM" id="SSF56672">
    <property type="entry name" value="DNA/RNA polymerases"/>
    <property type="match status" value="1"/>
</dbReference>